<proteinExistence type="predicted"/>
<dbReference type="EMBL" id="JBHUIR010000045">
    <property type="protein sequence ID" value="MFD2260536.1"/>
    <property type="molecule type" value="Genomic_DNA"/>
</dbReference>
<reference evidence="2" key="1">
    <citation type="journal article" date="2019" name="Int. J. Syst. Evol. Microbiol.">
        <title>The Global Catalogue of Microorganisms (GCM) 10K type strain sequencing project: providing services to taxonomists for standard genome sequencing and annotation.</title>
        <authorList>
            <consortium name="The Broad Institute Genomics Platform"/>
            <consortium name="The Broad Institute Genome Sequencing Center for Infectious Disease"/>
            <person name="Wu L."/>
            <person name="Ma J."/>
        </authorList>
    </citation>
    <scope>NUCLEOTIDE SEQUENCE [LARGE SCALE GENOMIC DNA]</scope>
    <source>
        <strain evidence="2">KCTC 23707</strain>
    </source>
</reference>
<name>A0ABW5DKM2_9HYPH</name>
<dbReference type="Pfam" id="PF06676">
    <property type="entry name" value="DUF1178"/>
    <property type="match status" value="1"/>
</dbReference>
<evidence type="ECO:0000313" key="2">
    <source>
        <dbReference type="Proteomes" id="UP001597373"/>
    </source>
</evidence>
<sequence>MIKYNLNCSNGHEFEAWFRSADDFDQQKQRKLVSCPQCGTNDVNKALMAPAVSTSRKKQQVALAMSNEQKQFLEQLRAFTRQVRENAEYVGPRFAEEARKIHFGETEVRGIYGEATLDEARSLAEDGIDFMPLPILPEDRN</sequence>
<comment type="caution">
    <text evidence="1">The sequence shown here is derived from an EMBL/GenBank/DDBJ whole genome shotgun (WGS) entry which is preliminary data.</text>
</comment>
<dbReference type="Proteomes" id="UP001597373">
    <property type="component" value="Unassembled WGS sequence"/>
</dbReference>
<dbReference type="InterPro" id="IPR009562">
    <property type="entry name" value="DUF1178"/>
</dbReference>
<organism evidence="1 2">
    <name type="scientific">Chelativorans composti</name>
    <dbReference type="NCBI Taxonomy" id="768533"/>
    <lineage>
        <taxon>Bacteria</taxon>
        <taxon>Pseudomonadati</taxon>
        <taxon>Pseudomonadota</taxon>
        <taxon>Alphaproteobacteria</taxon>
        <taxon>Hyphomicrobiales</taxon>
        <taxon>Phyllobacteriaceae</taxon>
        <taxon>Chelativorans</taxon>
    </lineage>
</organism>
<evidence type="ECO:0000313" key="1">
    <source>
        <dbReference type="EMBL" id="MFD2260536.1"/>
    </source>
</evidence>
<keyword evidence="2" id="KW-1185">Reference proteome</keyword>
<dbReference type="PIRSF" id="PIRSF032131">
    <property type="entry name" value="UCP032131"/>
    <property type="match status" value="1"/>
</dbReference>
<gene>
    <name evidence="1" type="ORF">ACFSMZ_12275</name>
</gene>
<protein>
    <submittedName>
        <fullName evidence="1">DUF1178 family protein</fullName>
    </submittedName>
</protein>
<accession>A0ABW5DKM2</accession>
<dbReference type="RefSeq" id="WP_345099555.1">
    <property type="nucleotide sequence ID" value="NZ_BAABGS010000065.1"/>
</dbReference>